<name>A0A0K0EHD5_STRER</name>
<dbReference type="SUPFAM" id="SSF51197">
    <property type="entry name" value="Clavaminate synthase-like"/>
    <property type="match status" value="1"/>
</dbReference>
<keyword evidence="1 5" id="KW-0479">Metal-binding</keyword>
<organism evidence="8">
    <name type="scientific">Strongyloides stercoralis</name>
    <name type="common">Threadworm</name>
    <dbReference type="NCBI Taxonomy" id="6248"/>
    <lineage>
        <taxon>Eukaryota</taxon>
        <taxon>Metazoa</taxon>
        <taxon>Ecdysozoa</taxon>
        <taxon>Nematoda</taxon>
        <taxon>Chromadorea</taxon>
        <taxon>Rhabditida</taxon>
        <taxon>Tylenchina</taxon>
        <taxon>Panagrolaimomorpha</taxon>
        <taxon>Strongyloidoidea</taxon>
        <taxon>Strongyloididae</taxon>
        <taxon>Strongyloides</taxon>
    </lineage>
</organism>
<feature type="domain" description="Fe2OG dioxygenase" evidence="6">
    <location>
        <begin position="226"/>
        <end position="340"/>
    </location>
</feature>
<dbReference type="PROSITE" id="PS51471">
    <property type="entry name" value="FE2OG_OXY"/>
    <property type="match status" value="1"/>
</dbReference>
<feature type="binding site" evidence="5">
    <location>
        <position position="300"/>
    </location>
    <ligand>
        <name>Fe cation</name>
        <dbReference type="ChEBI" id="CHEBI:24875"/>
        <note>catalytic</note>
    </ligand>
</feature>
<keyword evidence="2" id="KW-0223">Dioxygenase</keyword>
<dbReference type="InterPro" id="IPR004574">
    <property type="entry name" value="Alkb"/>
</dbReference>
<dbReference type="GO" id="GO:0035513">
    <property type="term" value="P:oxidative RNA demethylation"/>
    <property type="evidence" value="ECO:0007669"/>
    <property type="project" value="TreeGrafter"/>
</dbReference>
<dbReference type="PANTHER" id="PTHR16557:SF2">
    <property type="entry name" value="NUCLEIC ACID DIOXYGENASE ALKBH1"/>
    <property type="match status" value="1"/>
</dbReference>
<evidence type="ECO:0000313" key="7">
    <source>
        <dbReference type="Proteomes" id="UP000035681"/>
    </source>
</evidence>
<dbReference type="InterPro" id="IPR005123">
    <property type="entry name" value="Oxoglu/Fe-dep_dioxygenase_dom"/>
</dbReference>
<evidence type="ECO:0000256" key="2">
    <source>
        <dbReference type="ARBA" id="ARBA00022964"/>
    </source>
</evidence>
<dbReference type="GO" id="GO:0005737">
    <property type="term" value="C:cytoplasm"/>
    <property type="evidence" value="ECO:0007669"/>
    <property type="project" value="TreeGrafter"/>
</dbReference>
<reference evidence="8" key="1">
    <citation type="submission" date="2015-08" db="UniProtKB">
        <authorList>
            <consortium name="WormBaseParasite"/>
        </authorList>
    </citation>
    <scope>IDENTIFICATION</scope>
</reference>
<dbReference type="Proteomes" id="UP000035681">
    <property type="component" value="Unplaced"/>
</dbReference>
<dbReference type="AlphaFoldDB" id="A0A0K0EHD5"/>
<evidence type="ECO:0000259" key="6">
    <source>
        <dbReference type="PROSITE" id="PS51471"/>
    </source>
</evidence>
<sequence length="340" mass="39504">MIKRKDFLKFFNVFYMSNLVTSSSNMNVLNNDSTNELNVSKNLIKDQYSNSSSEIGLKKTLIRKLFKYYKNDSMKPDLSTILDLSVSNIDKGIICSPIAKKKEYEKYIEYLELTDSSNWSCTTMSERPGFFLMRGMFSKKNQMKWIKKCLVEYPENGALTNLNPNGEKNDSNIFFNYGKKLRWVTKGYDYNWITKEYPKQQTSIFPKEFSLIFELICLILNLEDTKGDTAIINYYPRKATLSVHTDHSERRLDKPLVSLSFGQSAVFLLGGQSEEDNVDPILLNSGDIMVMHEKQRLAYHAVPKIINTTKFEKKEFDEIPDNILEYSNNNRVNITIRQCD</sequence>
<dbReference type="InterPro" id="IPR037151">
    <property type="entry name" value="AlkB-like_sf"/>
</dbReference>
<keyword evidence="4 5" id="KW-0408">Iron</keyword>
<evidence type="ECO:0000256" key="1">
    <source>
        <dbReference type="ARBA" id="ARBA00022723"/>
    </source>
</evidence>
<dbReference type="GO" id="GO:0035515">
    <property type="term" value="F:oxidative RNA demethylase activity"/>
    <property type="evidence" value="ECO:0007669"/>
    <property type="project" value="TreeGrafter"/>
</dbReference>
<accession>A0A0K0EHD5</accession>
<dbReference type="WBParaSite" id="SSTP_0000889200.1">
    <property type="protein sequence ID" value="SSTP_0000889200.1"/>
    <property type="gene ID" value="SSTP_0000889200"/>
</dbReference>
<evidence type="ECO:0000256" key="5">
    <source>
        <dbReference type="PIRSR" id="PIRSR604574-2"/>
    </source>
</evidence>
<evidence type="ECO:0000256" key="4">
    <source>
        <dbReference type="ARBA" id="ARBA00023004"/>
    </source>
</evidence>
<dbReference type="GO" id="GO:0035516">
    <property type="term" value="F:broad specificity oxidative DNA demethylase activity"/>
    <property type="evidence" value="ECO:0007669"/>
    <property type="project" value="TreeGrafter"/>
</dbReference>
<dbReference type="PANTHER" id="PTHR16557">
    <property type="entry name" value="ALKYLATED DNA REPAIR PROTEIN ALKB-RELATED"/>
    <property type="match status" value="1"/>
</dbReference>
<protein>
    <submittedName>
        <fullName evidence="8 9">Fe2OG dioxygenase domain-containing protein</fullName>
    </submittedName>
</protein>
<dbReference type="Pfam" id="PF13532">
    <property type="entry name" value="2OG-FeII_Oxy_2"/>
    <property type="match status" value="1"/>
</dbReference>
<dbReference type="WBParaSite" id="TCONS_00002599.p1">
    <property type="protein sequence ID" value="TCONS_00002599.p1"/>
    <property type="gene ID" value="XLOC_002435"/>
</dbReference>
<dbReference type="GO" id="GO:0008198">
    <property type="term" value="F:ferrous iron binding"/>
    <property type="evidence" value="ECO:0007669"/>
    <property type="project" value="TreeGrafter"/>
</dbReference>
<evidence type="ECO:0000313" key="8">
    <source>
        <dbReference type="WBParaSite" id="SSTP_0000889200.1"/>
    </source>
</evidence>
<proteinExistence type="predicted"/>
<comment type="cofactor">
    <cofactor evidence="5">
        <name>Fe(2+)</name>
        <dbReference type="ChEBI" id="CHEBI:29033"/>
    </cofactor>
    <text evidence="5">Binds 1 Fe(2+) ion per subunit.</text>
</comment>
<dbReference type="STRING" id="6248.A0A0K0EHD5"/>
<dbReference type="GO" id="GO:0005634">
    <property type="term" value="C:nucleus"/>
    <property type="evidence" value="ECO:0007669"/>
    <property type="project" value="TreeGrafter"/>
</dbReference>
<keyword evidence="3" id="KW-0560">Oxidoreductase</keyword>
<evidence type="ECO:0000313" key="9">
    <source>
        <dbReference type="WBParaSite" id="TCONS_00002599.p1"/>
    </source>
</evidence>
<evidence type="ECO:0000256" key="3">
    <source>
        <dbReference type="ARBA" id="ARBA00023002"/>
    </source>
</evidence>
<dbReference type="InterPro" id="IPR027450">
    <property type="entry name" value="AlkB-like"/>
</dbReference>
<feature type="binding site" evidence="5">
    <location>
        <position position="246"/>
    </location>
    <ligand>
        <name>Fe cation</name>
        <dbReference type="ChEBI" id="CHEBI:24875"/>
        <note>catalytic</note>
    </ligand>
</feature>
<dbReference type="Gene3D" id="2.60.120.590">
    <property type="entry name" value="Alpha-ketoglutarate-dependent dioxygenase AlkB-like"/>
    <property type="match status" value="1"/>
</dbReference>
<feature type="binding site" evidence="5">
    <location>
        <position position="244"/>
    </location>
    <ligand>
        <name>Fe cation</name>
        <dbReference type="ChEBI" id="CHEBI:24875"/>
        <note>catalytic</note>
    </ligand>
</feature>
<keyword evidence="7" id="KW-1185">Reference proteome</keyword>